<dbReference type="EMBL" id="NBNE01000045">
    <property type="protein sequence ID" value="OWZ23761.1"/>
    <property type="molecule type" value="Genomic_DNA"/>
</dbReference>
<name>A0A225X1J7_9STRA</name>
<comment type="caution">
    <text evidence="1">The sequence shown here is derived from an EMBL/GenBank/DDBJ whole genome shotgun (WGS) entry which is preliminary data.</text>
</comment>
<proteinExistence type="predicted"/>
<organism evidence="1 2">
    <name type="scientific">Phytophthora megakarya</name>
    <dbReference type="NCBI Taxonomy" id="4795"/>
    <lineage>
        <taxon>Eukaryota</taxon>
        <taxon>Sar</taxon>
        <taxon>Stramenopiles</taxon>
        <taxon>Oomycota</taxon>
        <taxon>Peronosporomycetes</taxon>
        <taxon>Peronosporales</taxon>
        <taxon>Peronosporaceae</taxon>
        <taxon>Phytophthora</taxon>
    </lineage>
</organism>
<dbReference type="AlphaFoldDB" id="A0A225X1J7"/>
<keyword evidence="2" id="KW-1185">Reference proteome</keyword>
<accession>A0A225X1J7</accession>
<evidence type="ECO:0000313" key="2">
    <source>
        <dbReference type="Proteomes" id="UP000198211"/>
    </source>
</evidence>
<evidence type="ECO:0000313" key="1">
    <source>
        <dbReference type="EMBL" id="OWZ23761.1"/>
    </source>
</evidence>
<reference evidence="2" key="1">
    <citation type="submission" date="2017-03" db="EMBL/GenBank/DDBJ databases">
        <title>Phytopthora megakarya and P. palmivora, two closely related causual agents of cacao black pod achieved similar genome size and gene model numbers by different mechanisms.</title>
        <authorList>
            <person name="Ali S."/>
            <person name="Shao J."/>
            <person name="Larry D.J."/>
            <person name="Kronmiller B."/>
            <person name="Shen D."/>
            <person name="Strem M.D."/>
            <person name="Melnick R.L."/>
            <person name="Guiltinan M.J."/>
            <person name="Tyler B.M."/>
            <person name="Meinhardt L.W."/>
            <person name="Bailey B.A."/>
        </authorList>
    </citation>
    <scope>NUCLEOTIDE SEQUENCE [LARGE SCALE GENOMIC DNA]</scope>
    <source>
        <strain evidence="2">zdho120</strain>
    </source>
</reference>
<sequence>MLKILGSFHFIFRQEHSYIVCRITHKVNKISAASAIYGRHRALDLTANDPANLVYGCVIARIRFRLTVFTLLALSTRKTIGTRSIC</sequence>
<dbReference type="Proteomes" id="UP000198211">
    <property type="component" value="Unassembled WGS sequence"/>
</dbReference>
<gene>
    <name evidence="1" type="ORF">PHMEG_0001288</name>
</gene>
<protein>
    <submittedName>
        <fullName evidence="1">Uncharacterized protein</fullName>
    </submittedName>
</protein>